<evidence type="ECO:0000256" key="4">
    <source>
        <dbReference type="ARBA" id="ARBA00022547"/>
    </source>
</evidence>
<evidence type="ECO:0000256" key="7">
    <source>
        <dbReference type="ARBA" id="ARBA00023065"/>
    </source>
</evidence>
<comment type="caution">
    <text evidence="12">The sequence shown here is derived from an EMBL/GenBank/DDBJ whole genome shotgun (WGS) entry which is preliminary data.</text>
</comment>
<dbReference type="EMBL" id="CALNXJ010000005">
    <property type="protein sequence ID" value="CAH3040242.1"/>
    <property type="molecule type" value="Genomic_DNA"/>
</dbReference>
<dbReference type="AlphaFoldDB" id="A0AAU9W1Z4"/>
<evidence type="ECO:0000256" key="10">
    <source>
        <dbReference type="PIRNR" id="PIRNR005514"/>
    </source>
</evidence>
<keyword evidence="13" id="KW-1185">Reference proteome</keyword>
<comment type="subcellular location">
    <subcellularLocation>
        <location evidence="1 10">Mitochondrion inner membrane</location>
    </subcellularLocation>
</comment>
<comment type="function">
    <text evidence="10">Mitochondrial membrane ATP synthase (F(1)F(0) ATP synthase or Complex V) produces ATP from ADP in the presence of a proton gradient across the membrane which is generated by electron transport complexes of the respiratory chain. F-type ATPases consist of two structural domains, F(1) - containing the extramembraneous catalytic core, and F(0) - containing the membrane proton channel, linked together by a central stalk and a peripheral stalk. During catalysis, ATP synthesis in the catalytic domain of F(1) is coupled via a rotary mechanism of the central stalk subunits to proton translocation.</text>
</comment>
<keyword evidence="11" id="KW-0175">Coiled coil</keyword>
<proteinExistence type="inferred from homology"/>
<name>A0AAU9W1Z4_9CNID</name>
<protein>
    <recommendedName>
        <fullName evidence="10">ATP synthase subunit d, mitochondrial</fullName>
    </recommendedName>
</protein>
<dbReference type="GO" id="GO:0015986">
    <property type="term" value="P:proton motive force-driven ATP synthesis"/>
    <property type="evidence" value="ECO:0007669"/>
    <property type="project" value="UniProtKB-UniRule"/>
</dbReference>
<evidence type="ECO:0000313" key="12">
    <source>
        <dbReference type="EMBL" id="CAH3040242.1"/>
    </source>
</evidence>
<evidence type="ECO:0000256" key="11">
    <source>
        <dbReference type="SAM" id="Coils"/>
    </source>
</evidence>
<dbReference type="InterPro" id="IPR008689">
    <property type="entry name" value="ATP_synth_F0_dsu_mt"/>
</dbReference>
<keyword evidence="4" id="KW-0138">CF(0)</keyword>
<keyword evidence="8 10" id="KW-0496">Mitochondrion</keyword>
<gene>
    <name evidence="12" type="ORF">PMEA_00025873</name>
</gene>
<dbReference type="Pfam" id="PF05873">
    <property type="entry name" value="Mt_ATP-synt_D"/>
    <property type="match status" value="1"/>
</dbReference>
<reference evidence="12 13" key="1">
    <citation type="submission" date="2022-05" db="EMBL/GenBank/DDBJ databases">
        <authorList>
            <consortium name="Genoscope - CEA"/>
            <person name="William W."/>
        </authorList>
    </citation>
    <scope>NUCLEOTIDE SEQUENCE [LARGE SCALE GENOMIC DNA]</scope>
</reference>
<dbReference type="Gene3D" id="6.10.280.70">
    <property type="match status" value="1"/>
</dbReference>
<evidence type="ECO:0000256" key="8">
    <source>
        <dbReference type="ARBA" id="ARBA00023128"/>
    </source>
</evidence>
<evidence type="ECO:0000256" key="6">
    <source>
        <dbReference type="ARBA" id="ARBA00022792"/>
    </source>
</evidence>
<comment type="similarity">
    <text evidence="2 10">Belongs to the ATPase d subunit family.</text>
</comment>
<dbReference type="PIRSF" id="PIRSF005514">
    <property type="entry name" value="ATPase_F0_D_mt"/>
    <property type="match status" value="1"/>
</dbReference>
<dbReference type="InterPro" id="IPR036228">
    <property type="entry name" value="ATP_synth_F0_dsu_sf_mt"/>
</dbReference>
<keyword evidence="5 10" id="KW-0375">Hydrogen ion transport</keyword>
<keyword evidence="7 10" id="KW-0406">Ion transport</keyword>
<accession>A0AAU9W1Z4</accession>
<dbReference type="GO" id="GO:0015078">
    <property type="term" value="F:proton transmembrane transporter activity"/>
    <property type="evidence" value="ECO:0007669"/>
    <property type="project" value="InterPro"/>
</dbReference>
<evidence type="ECO:0000256" key="1">
    <source>
        <dbReference type="ARBA" id="ARBA00004273"/>
    </source>
</evidence>
<evidence type="ECO:0000256" key="5">
    <source>
        <dbReference type="ARBA" id="ARBA00022781"/>
    </source>
</evidence>
<evidence type="ECO:0000313" key="13">
    <source>
        <dbReference type="Proteomes" id="UP001159428"/>
    </source>
</evidence>
<dbReference type="GO" id="GO:0005743">
    <property type="term" value="C:mitochondrial inner membrane"/>
    <property type="evidence" value="ECO:0007669"/>
    <property type="project" value="UniProtKB-SubCell"/>
</dbReference>
<evidence type="ECO:0000256" key="3">
    <source>
        <dbReference type="ARBA" id="ARBA00022448"/>
    </source>
</evidence>
<dbReference type="PANTHER" id="PTHR12700">
    <property type="entry name" value="ATP SYNTHASE SUBUNIT D, MITOCHONDRIAL"/>
    <property type="match status" value="1"/>
</dbReference>
<keyword evidence="3 10" id="KW-0813">Transport</keyword>
<keyword evidence="9 10" id="KW-0472">Membrane</keyword>
<dbReference type="GO" id="GO:0045259">
    <property type="term" value="C:proton-transporting ATP synthase complex"/>
    <property type="evidence" value="ECO:0007669"/>
    <property type="project" value="UniProtKB-KW"/>
</dbReference>
<keyword evidence="6 10" id="KW-0999">Mitochondrion inner membrane</keyword>
<evidence type="ECO:0000256" key="2">
    <source>
        <dbReference type="ARBA" id="ARBA00006842"/>
    </source>
</evidence>
<sequence>MAARRIGKYVPDWVKLATKCPEAERPHYNRLRTNFENIKTQLDGVAPKPEPINWDLYAKNISKPGMVEAFKKAYGAVTVPYPIDTLTSKINEAEKEMETLAKESIEEANEAIALCEAELAKIRSMKPYEEMSIDEFLDLHPEVKKFVDEKMQSGEWPDRTL</sequence>
<dbReference type="SUPFAM" id="SSF161065">
    <property type="entry name" value="ATP synthase D chain-like"/>
    <property type="match status" value="1"/>
</dbReference>
<dbReference type="Proteomes" id="UP001159428">
    <property type="component" value="Unassembled WGS sequence"/>
</dbReference>
<evidence type="ECO:0000256" key="9">
    <source>
        <dbReference type="ARBA" id="ARBA00023136"/>
    </source>
</evidence>
<feature type="coiled-coil region" evidence="11">
    <location>
        <begin position="83"/>
        <end position="125"/>
    </location>
</feature>
<organism evidence="12 13">
    <name type="scientific">Pocillopora meandrina</name>
    <dbReference type="NCBI Taxonomy" id="46732"/>
    <lineage>
        <taxon>Eukaryota</taxon>
        <taxon>Metazoa</taxon>
        <taxon>Cnidaria</taxon>
        <taxon>Anthozoa</taxon>
        <taxon>Hexacorallia</taxon>
        <taxon>Scleractinia</taxon>
        <taxon>Astrocoeniina</taxon>
        <taxon>Pocilloporidae</taxon>
        <taxon>Pocillopora</taxon>
    </lineage>
</organism>